<dbReference type="KEGG" id="saga:M5M_03845"/>
<dbReference type="PANTHER" id="PTHR30005:SF14">
    <property type="entry name" value="EXOPOLYPHOSPHATASE"/>
    <property type="match status" value="1"/>
</dbReference>
<dbReference type="Pfam" id="PF02541">
    <property type="entry name" value="Ppx-GppA"/>
    <property type="match status" value="1"/>
</dbReference>
<dbReference type="InterPro" id="IPR050273">
    <property type="entry name" value="GppA/Ppx_hydrolase"/>
</dbReference>
<dbReference type="STRING" id="1117647.M5M_03845"/>
<evidence type="ECO:0000256" key="1">
    <source>
        <dbReference type="ARBA" id="ARBA00022801"/>
    </source>
</evidence>
<dbReference type="PANTHER" id="PTHR30005">
    <property type="entry name" value="EXOPOLYPHOSPHATASE"/>
    <property type="match status" value="1"/>
</dbReference>
<dbReference type="Gene3D" id="3.30.420.40">
    <property type="match status" value="1"/>
</dbReference>
<feature type="domain" description="Ppx/GppA phosphatase C-terminal" evidence="3">
    <location>
        <begin position="304"/>
        <end position="478"/>
    </location>
</feature>
<keyword evidence="1" id="KW-0378">Hydrolase</keyword>
<dbReference type="InterPro" id="IPR003695">
    <property type="entry name" value="Ppx_GppA_N"/>
</dbReference>
<dbReference type="InterPro" id="IPR048950">
    <property type="entry name" value="Ppx_GppA_C"/>
</dbReference>
<organism evidence="4 5">
    <name type="scientific">Simiduia agarivorans (strain DSM 21679 / JCM 13881 / BCRC 17597 / SA1)</name>
    <dbReference type="NCBI Taxonomy" id="1117647"/>
    <lineage>
        <taxon>Bacteria</taxon>
        <taxon>Pseudomonadati</taxon>
        <taxon>Pseudomonadota</taxon>
        <taxon>Gammaproteobacteria</taxon>
        <taxon>Cellvibrionales</taxon>
        <taxon>Cellvibrionaceae</taxon>
        <taxon>Simiduia</taxon>
    </lineage>
</organism>
<name>K4KJ13_SIMAS</name>
<dbReference type="Proteomes" id="UP000000466">
    <property type="component" value="Chromosome"/>
</dbReference>
<dbReference type="PIRSF" id="PIRSF001267">
    <property type="entry name" value="Pyrophosphatase_GppA_Ppx"/>
    <property type="match status" value="1"/>
</dbReference>
<proteinExistence type="predicted"/>
<dbReference type="Pfam" id="PF21447">
    <property type="entry name" value="Ppx-GppA_III"/>
    <property type="match status" value="1"/>
</dbReference>
<dbReference type="Gene3D" id="1.10.3210.10">
    <property type="entry name" value="Hypothetical protein af1432"/>
    <property type="match status" value="1"/>
</dbReference>
<dbReference type="RefSeq" id="WP_015046151.1">
    <property type="nucleotide sequence ID" value="NC_018868.3"/>
</dbReference>
<dbReference type="FunFam" id="3.30.420.40:FF:000023">
    <property type="entry name" value="Guanosine-5'-triphosphate,3'-diphosphate pyrophosphatase"/>
    <property type="match status" value="1"/>
</dbReference>
<gene>
    <name evidence="4" type="ordered locus">M5M_03845</name>
</gene>
<feature type="domain" description="Ppx/GppA phosphatase N-terminal" evidence="2">
    <location>
        <begin position="20"/>
        <end position="295"/>
    </location>
</feature>
<dbReference type="GO" id="GO:0004309">
    <property type="term" value="F:exopolyphosphatase activity"/>
    <property type="evidence" value="ECO:0007669"/>
    <property type="project" value="TreeGrafter"/>
</dbReference>
<dbReference type="EMBL" id="CP003746">
    <property type="protein sequence ID" value="AFU97978.1"/>
    <property type="molecule type" value="Genomic_DNA"/>
</dbReference>
<dbReference type="SUPFAM" id="SSF109604">
    <property type="entry name" value="HD-domain/PDEase-like"/>
    <property type="match status" value="1"/>
</dbReference>
<dbReference type="InterPro" id="IPR030673">
    <property type="entry name" value="PyroPPase_GppA_Ppx"/>
</dbReference>
<dbReference type="eggNOG" id="COG0248">
    <property type="taxonomic scope" value="Bacteria"/>
</dbReference>
<accession>K4KJ13</accession>
<evidence type="ECO:0000313" key="4">
    <source>
        <dbReference type="EMBL" id="AFU97978.1"/>
    </source>
</evidence>
<evidence type="ECO:0000259" key="3">
    <source>
        <dbReference type="Pfam" id="PF21447"/>
    </source>
</evidence>
<dbReference type="GO" id="GO:0006798">
    <property type="term" value="P:polyphosphate catabolic process"/>
    <property type="evidence" value="ECO:0007669"/>
    <property type="project" value="TreeGrafter"/>
</dbReference>
<dbReference type="Gene3D" id="3.30.420.150">
    <property type="entry name" value="Exopolyphosphatase. Domain 2"/>
    <property type="match status" value="1"/>
</dbReference>
<evidence type="ECO:0000313" key="5">
    <source>
        <dbReference type="Proteomes" id="UP000000466"/>
    </source>
</evidence>
<dbReference type="SUPFAM" id="SSF53067">
    <property type="entry name" value="Actin-like ATPase domain"/>
    <property type="match status" value="2"/>
</dbReference>
<dbReference type="AlphaFoldDB" id="K4KJ13"/>
<dbReference type="OrthoDB" id="9793035at2"/>
<evidence type="ECO:0000259" key="2">
    <source>
        <dbReference type="Pfam" id="PF02541"/>
    </source>
</evidence>
<sequence length="491" mass="54246">MSEHHYAAVDLGSNSFHLLVAEWRDGRLEVVDRYKEMVQIARGLDGHGKLSKDTQTAALDVLARMGQRLRDIPAHHIRAVGTKTLRAARNSDKFLRKAQAALGHPIHIISGFEEARLVYQGVCSTLERNNQKRLVIDIGGASTEFIIGQGDTPRLLESLNLGCVVLAERFFKYGPVTERAMQSAYTAACAIIEPIARAYRAEGWELAIGTSGTMRAAAELMDAKNKGLISRESLTRVVEQTIADGEVLHASVPKLRRDVLPAGLAIISAIFDQLKLTELHVADAALKEGLIQELLGQGAATDTRDTSVMHLAERYGCDLQQGQRVAGVASQLINQIPLPPVNGIPPAQFMHWAGILHEIGLHISHSGYHKHGHYLLKHHDMGGFSRFEQHWLASLVRMQRNNIKQALIIEQSQSLQPVLLCMVAVFRLALIFCRARKDPDIIPQLAMQSAGDLMQLRLILPDQWLDNHPLTALNLQQEADLLAEAGLTLTF</sequence>
<dbReference type="HOGENOM" id="CLU_025908_4_0_6"/>
<dbReference type="InterPro" id="IPR043129">
    <property type="entry name" value="ATPase_NBD"/>
</dbReference>
<dbReference type="CDD" id="cd24053">
    <property type="entry name" value="ASKHA_NBD_EcPPX-GppA-like"/>
    <property type="match status" value="1"/>
</dbReference>
<protein>
    <submittedName>
        <fullName evidence="4">Ppx/GppA phosphatase</fullName>
    </submittedName>
</protein>
<keyword evidence="5" id="KW-1185">Reference proteome</keyword>
<reference evidence="4 5" key="1">
    <citation type="journal article" date="2013" name="Genome Announc.">
        <title>Complete genome sequence of Simiduia agarivorans SA1(T), a marine bacterium able to degrade a variety of polysaccharides.</title>
        <authorList>
            <person name="Lin S.Y."/>
            <person name="Shieh W.Y."/>
            <person name="Chen J.S."/>
            <person name="Tang S.L."/>
        </authorList>
    </citation>
    <scope>NUCLEOTIDE SEQUENCE [LARGE SCALE GENOMIC DNA]</scope>
    <source>
        <strain evidence="5">DSM 21679 / JCM 13881 / BCRC 17597 / SA1</strain>
    </source>
</reference>